<sequence>MTTETHHTPPISLFLKVWGLLFVLSFFSYLVEYIGIEGFWRWTLVLFFMVLKAWVILRVFMHVKWERLSLQLLLGLPTLVIFVLVAISAIEGNYIHNLRLEFFFR</sequence>
<dbReference type="InterPro" id="IPR005171">
    <property type="entry name" value="Cyt_c_oxidase_su4_prok"/>
</dbReference>
<keyword evidence="3 6" id="KW-0812">Transmembrane</keyword>
<protein>
    <submittedName>
        <fullName evidence="7">Cytochrome C oxidase subunit IV</fullName>
    </submittedName>
</protein>
<reference evidence="7 8" key="1">
    <citation type="submission" date="2019-04" db="EMBL/GenBank/DDBJ databases">
        <title>Natronospirillum operosus gen. nov., sp. nov., a haloalkaliphilic satellite isolated from decaying biomass of laboratory culture of cyanobacterium Geitlerinema sp. and proposal of Natronospirillaceae fam. nov. and Saccharospirillaceae fam. nov.</title>
        <authorList>
            <person name="Kevbrin V."/>
            <person name="Boltyanskaya Y."/>
            <person name="Koziaeva V."/>
            <person name="Grouzdev D.S."/>
            <person name="Park M."/>
            <person name="Cho J."/>
        </authorList>
    </citation>
    <scope>NUCLEOTIDE SEQUENCE [LARGE SCALE GENOMIC DNA]</scope>
    <source>
        <strain evidence="7 8">G-116</strain>
    </source>
</reference>
<name>A0A4Z0WG21_9GAMM</name>
<feature type="transmembrane region" description="Helical" evidence="6">
    <location>
        <begin position="42"/>
        <end position="60"/>
    </location>
</feature>
<dbReference type="AlphaFoldDB" id="A0A4Z0WG21"/>
<evidence type="ECO:0000256" key="3">
    <source>
        <dbReference type="ARBA" id="ARBA00022692"/>
    </source>
</evidence>
<evidence type="ECO:0000256" key="5">
    <source>
        <dbReference type="ARBA" id="ARBA00023136"/>
    </source>
</evidence>
<evidence type="ECO:0000256" key="1">
    <source>
        <dbReference type="ARBA" id="ARBA00004651"/>
    </source>
</evidence>
<dbReference type="Pfam" id="PF03626">
    <property type="entry name" value="COX4_pro"/>
    <property type="match status" value="1"/>
</dbReference>
<dbReference type="OrthoDB" id="33240at2"/>
<organism evidence="7 8">
    <name type="scientific">Natronospirillum operosum</name>
    <dbReference type="NCBI Taxonomy" id="2759953"/>
    <lineage>
        <taxon>Bacteria</taxon>
        <taxon>Pseudomonadati</taxon>
        <taxon>Pseudomonadota</taxon>
        <taxon>Gammaproteobacteria</taxon>
        <taxon>Oceanospirillales</taxon>
        <taxon>Natronospirillaceae</taxon>
        <taxon>Natronospirillum</taxon>
    </lineage>
</organism>
<comment type="caution">
    <text evidence="7">The sequence shown here is derived from an EMBL/GenBank/DDBJ whole genome shotgun (WGS) entry which is preliminary data.</text>
</comment>
<dbReference type="Proteomes" id="UP000297475">
    <property type="component" value="Unassembled WGS sequence"/>
</dbReference>
<evidence type="ECO:0000256" key="2">
    <source>
        <dbReference type="ARBA" id="ARBA00022475"/>
    </source>
</evidence>
<dbReference type="EMBL" id="SRMF01000001">
    <property type="protein sequence ID" value="TGG95558.1"/>
    <property type="molecule type" value="Genomic_DNA"/>
</dbReference>
<dbReference type="GO" id="GO:0005886">
    <property type="term" value="C:plasma membrane"/>
    <property type="evidence" value="ECO:0007669"/>
    <property type="project" value="UniProtKB-SubCell"/>
</dbReference>
<evidence type="ECO:0000313" key="7">
    <source>
        <dbReference type="EMBL" id="TGG95558.1"/>
    </source>
</evidence>
<evidence type="ECO:0000313" key="8">
    <source>
        <dbReference type="Proteomes" id="UP000297475"/>
    </source>
</evidence>
<feature type="transmembrane region" description="Helical" evidence="6">
    <location>
        <begin position="72"/>
        <end position="90"/>
    </location>
</feature>
<keyword evidence="2" id="KW-1003">Cell membrane</keyword>
<comment type="subcellular location">
    <subcellularLocation>
        <location evidence="1">Cell membrane</location>
        <topology evidence="1">Multi-pass membrane protein</topology>
    </subcellularLocation>
</comment>
<evidence type="ECO:0000256" key="4">
    <source>
        <dbReference type="ARBA" id="ARBA00022989"/>
    </source>
</evidence>
<keyword evidence="5 6" id="KW-0472">Membrane</keyword>
<feature type="transmembrane region" description="Helical" evidence="6">
    <location>
        <begin position="12"/>
        <end position="30"/>
    </location>
</feature>
<accession>A0A4Z0WG21</accession>
<keyword evidence="4 6" id="KW-1133">Transmembrane helix</keyword>
<evidence type="ECO:0000256" key="6">
    <source>
        <dbReference type="SAM" id="Phobius"/>
    </source>
</evidence>
<keyword evidence="8" id="KW-1185">Reference proteome</keyword>
<dbReference type="RefSeq" id="WP_135481322.1">
    <property type="nucleotide sequence ID" value="NZ_SRMF01000001.1"/>
</dbReference>
<proteinExistence type="predicted"/>
<gene>
    <name evidence="7" type="ORF">E4656_03835</name>
</gene>